<name>A0A9W9YDC4_9CNID</name>
<evidence type="ECO:0000256" key="1">
    <source>
        <dbReference type="ARBA" id="ARBA00010609"/>
    </source>
</evidence>
<dbReference type="PANTHER" id="PTHR11709">
    <property type="entry name" value="MULTI-COPPER OXIDASE"/>
    <property type="match status" value="1"/>
</dbReference>
<evidence type="ECO:0000256" key="4">
    <source>
        <dbReference type="ARBA" id="ARBA00023008"/>
    </source>
</evidence>
<evidence type="ECO:0000256" key="5">
    <source>
        <dbReference type="SAM" id="SignalP"/>
    </source>
</evidence>
<evidence type="ECO:0000256" key="2">
    <source>
        <dbReference type="ARBA" id="ARBA00022723"/>
    </source>
</evidence>
<organism evidence="7 8">
    <name type="scientific">Desmophyllum pertusum</name>
    <dbReference type="NCBI Taxonomy" id="174260"/>
    <lineage>
        <taxon>Eukaryota</taxon>
        <taxon>Metazoa</taxon>
        <taxon>Cnidaria</taxon>
        <taxon>Anthozoa</taxon>
        <taxon>Hexacorallia</taxon>
        <taxon>Scleractinia</taxon>
        <taxon>Caryophylliina</taxon>
        <taxon>Caryophylliidae</taxon>
        <taxon>Desmophyllum</taxon>
    </lineage>
</organism>
<evidence type="ECO:0000313" key="8">
    <source>
        <dbReference type="Proteomes" id="UP001163046"/>
    </source>
</evidence>
<dbReference type="InterPro" id="IPR011707">
    <property type="entry name" value="Cu-oxidase-like_N"/>
</dbReference>
<dbReference type="GO" id="GO:0006826">
    <property type="term" value="P:iron ion transport"/>
    <property type="evidence" value="ECO:0007669"/>
    <property type="project" value="TreeGrafter"/>
</dbReference>
<evidence type="ECO:0000313" key="7">
    <source>
        <dbReference type="EMBL" id="KAJ7328201.1"/>
    </source>
</evidence>
<keyword evidence="2" id="KW-0479">Metal-binding</keyword>
<sequence length="201" mass="22605">MKVVTAITSFFLFCALVPCKAESESCLASICEFTFVITESRSMTFSTKDGQNAYDVQLGVDGTLKLAPNRFRVQTPNISVIPAEVHTVDGSGQRKIILINGQLPGPTLEVMEGAEVAIKVVNELEKEGLTIHWHGIHMRNNVWMDGVPYVTQCPILPKQSFTYRFIADPPGTHWYHSHNELTKDRRAFWSINRSQIKRNAI</sequence>
<dbReference type="Gene3D" id="2.60.40.420">
    <property type="entry name" value="Cupredoxins - blue copper proteins"/>
    <property type="match status" value="1"/>
</dbReference>
<dbReference type="Proteomes" id="UP001163046">
    <property type="component" value="Unassembled WGS sequence"/>
</dbReference>
<keyword evidence="4" id="KW-0186">Copper</keyword>
<keyword evidence="5" id="KW-0732">Signal</keyword>
<comment type="caution">
    <text evidence="7">The sequence shown here is derived from an EMBL/GenBank/DDBJ whole genome shotgun (WGS) entry which is preliminary data.</text>
</comment>
<feature type="chain" id="PRO_5040865944" description="Plastocyanin-like domain-containing protein" evidence="5">
    <location>
        <begin position="22"/>
        <end position="201"/>
    </location>
</feature>
<dbReference type="GO" id="GO:0016491">
    <property type="term" value="F:oxidoreductase activity"/>
    <property type="evidence" value="ECO:0007669"/>
    <property type="project" value="UniProtKB-KW"/>
</dbReference>
<proteinExistence type="inferred from homology"/>
<dbReference type="InterPro" id="IPR045087">
    <property type="entry name" value="Cu-oxidase_fam"/>
</dbReference>
<dbReference type="CDD" id="cd13858">
    <property type="entry name" value="CuRO_1_tcLCC2_insect_like"/>
    <property type="match status" value="1"/>
</dbReference>
<feature type="signal peptide" evidence="5">
    <location>
        <begin position="1"/>
        <end position="21"/>
    </location>
</feature>
<dbReference type="AlphaFoldDB" id="A0A9W9YDC4"/>
<feature type="domain" description="Plastocyanin-like" evidence="6">
    <location>
        <begin position="86"/>
        <end position="182"/>
    </location>
</feature>
<dbReference type="InterPro" id="IPR008972">
    <property type="entry name" value="Cupredoxin"/>
</dbReference>
<keyword evidence="8" id="KW-1185">Reference proteome</keyword>
<evidence type="ECO:0000259" key="6">
    <source>
        <dbReference type="Pfam" id="PF07732"/>
    </source>
</evidence>
<dbReference type="GO" id="GO:0005886">
    <property type="term" value="C:plasma membrane"/>
    <property type="evidence" value="ECO:0007669"/>
    <property type="project" value="TreeGrafter"/>
</dbReference>
<dbReference type="Pfam" id="PF07732">
    <property type="entry name" value="Cu-oxidase_3"/>
    <property type="match status" value="1"/>
</dbReference>
<dbReference type="PANTHER" id="PTHR11709:SF394">
    <property type="entry name" value="FI03373P-RELATED"/>
    <property type="match status" value="1"/>
</dbReference>
<dbReference type="SUPFAM" id="SSF49503">
    <property type="entry name" value="Cupredoxins"/>
    <property type="match status" value="1"/>
</dbReference>
<accession>A0A9W9YDC4</accession>
<protein>
    <recommendedName>
        <fullName evidence="6">Plastocyanin-like domain-containing protein</fullName>
    </recommendedName>
</protein>
<keyword evidence="3" id="KW-0560">Oxidoreductase</keyword>
<reference evidence="7" key="1">
    <citation type="submission" date="2023-01" db="EMBL/GenBank/DDBJ databases">
        <title>Genome assembly of the deep-sea coral Lophelia pertusa.</title>
        <authorList>
            <person name="Herrera S."/>
            <person name="Cordes E."/>
        </authorList>
    </citation>
    <scope>NUCLEOTIDE SEQUENCE</scope>
    <source>
        <strain evidence="7">USNM1676648</strain>
        <tissue evidence="7">Polyp</tissue>
    </source>
</reference>
<dbReference type="OrthoDB" id="5985191at2759"/>
<comment type="similarity">
    <text evidence="1">Belongs to the multicopper oxidase family.</text>
</comment>
<dbReference type="GO" id="GO:0005507">
    <property type="term" value="F:copper ion binding"/>
    <property type="evidence" value="ECO:0007669"/>
    <property type="project" value="InterPro"/>
</dbReference>
<dbReference type="EMBL" id="MU827797">
    <property type="protein sequence ID" value="KAJ7328201.1"/>
    <property type="molecule type" value="Genomic_DNA"/>
</dbReference>
<gene>
    <name evidence="7" type="ORF">OS493_025078</name>
</gene>
<evidence type="ECO:0000256" key="3">
    <source>
        <dbReference type="ARBA" id="ARBA00023002"/>
    </source>
</evidence>